<feature type="region of interest" description="Disordered" evidence="1">
    <location>
        <begin position="1"/>
        <end position="27"/>
    </location>
</feature>
<organism evidence="2 3">
    <name type="scientific">Kibdelosporangium banguiense</name>
    <dbReference type="NCBI Taxonomy" id="1365924"/>
    <lineage>
        <taxon>Bacteria</taxon>
        <taxon>Bacillati</taxon>
        <taxon>Actinomycetota</taxon>
        <taxon>Actinomycetes</taxon>
        <taxon>Pseudonocardiales</taxon>
        <taxon>Pseudonocardiaceae</taxon>
        <taxon>Kibdelosporangium</taxon>
    </lineage>
</organism>
<evidence type="ECO:0000256" key="1">
    <source>
        <dbReference type="SAM" id="MobiDB-lite"/>
    </source>
</evidence>
<protein>
    <recommendedName>
        <fullName evidence="4">PknH-like extracellular domain-containing protein</fullName>
    </recommendedName>
</protein>
<dbReference type="RefSeq" id="WP_209646901.1">
    <property type="nucleotide sequence ID" value="NZ_JAGINW010000001.1"/>
</dbReference>
<keyword evidence="3" id="KW-1185">Reference proteome</keyword>
<evidence type="ECO:0008006" key="4">
    <source>
        <dbReference type="Google" id="ProtNLM"/>
    </source>
</evidence>
<gene>
    <name evidence="2" type="ORF">JOF56_010654</name>
</gene>
<dbReference type="Proteomes" id="UP001519332">
    <property type="component" value="Unassembled WGS sequence"/>
</dbReference>
<evidence type="ECO:0000313" key="2">
    <source>
        <dbReference type="EMBL" id="MBP2330269.1"/>
    </source>
</evidence>
<comment type="caution">
    <text evidence="2">The sequence shown here is derived from an EMBL/GenBank/DDBJ whole genome shotgun (WGS) entry which is preliminary data.</text>
</comment>
<evidence type="ECO:0000313" key="3">
    <source>
        <dbReference type="Proteomes" id="UP001519332"/>
    </source>
</evidence>
<accession>A0ABS4U0T8</accession>
<dbReference type="EMBL" id="JAGINW010000001">
    <property type="protein sequence ID" value="MBP2330269.1"/>
    <property type="molecule type" value="Genomic_DNA"/>
</dbReference>
<name>A0ABS4U0T8_9PSEU</name>
<reference evidence="2 3" key="1">
    <citation type="submission" date="2021-03" db="EMBL/GenBank/DDBJ databases">
        <title>Sequencing the genomes of 1000 actinobacteria strains.</title>
        <authorList>
            <person name="Klenk H.-P."/>
        </authorList>
    </citation>
    <scope>NUCLEOTIDE SEQUENCE [LARGE SCALE GENOMIC DNA]</scope>
    <source>
        <strain evidence="2 3">DSM 46670</strain>
    </source>
</reference>
<sequence length="208" mass="21930">MTEKAETPAADLVAQLRRPSEPSSNRPCTAEGIVLPYFTLINAEGKAVLPEIPADGCGKPRIEALSALNALPYKPVFESPVRQVQSQQSIDTGCDQAWKDLLTIDLNSYKPGPATKVWPAAGQVRVCVYQSEGGIGKLVAGHSVTTDQVSALDSAGPAAPCQAKHTRFATLTADNAQAMAELDGCHRVIRPDQTLGQLDAASVAVLAK</sequence>
<proteinExistence type="predicted"/>